<dbReference type="Gene3D" id="1.10.10.10">
    <property type="entry name" value="Winged helix-like DNA-binding domain superfamily/Winged helix DNA-binding domain"/>
    <property type="match status" value="1"/>
</dbReference>
<feature type="domain" description="RNA polymerase sigma factor 70 region 4 type 2" evidence="8">
    <location>
        <begin position="127"/>
        <end position="174"/>
    </location>
</feature>
<organism evidence="9">
    <name type="scientific">Nakamurella sp. A5-74</name>
    <dbReference type="NCBI Taxonomy" id="3158264"/>
    <lineage>
        <taxon>Bacteria</taxon>
        <taxon>Bacillati</taxon>
        <taxon>Actinomycetota</taxon>
        <taxon>Actinomycetes</taxon>
        <taxon>Nakamurellales</taxon>
        <taxon>Nakamurellaceae</taxon>
        <taxon>Nakamurella</taxon>
    </lineage>
</organism>
<dbReference type="AlphaFoldDB" id="A0AAU8DW01"/>
<dbReference type="InterPro" id="IPR039425">
    <property type="entry name" value="RNA_pol_sigma-70-like"/>
</dbReference>
<evidence type="ECO:0000259" key="7">
    <source>
        <dbReference type="Pfam" id="PF04542"/>
    </source>
</evidence>
<dbReference type="PANTHER" id="PTHR43133:SF50">
    <property type="entry name" value="ECF RNA POLYMERASE SIGMA FACTOR SIGM"/>
    <property type="match status" value="1"/>
</dbReference>
<dbReference type="InterPro" id="IPR013324">
    <property type="entry name" value="RNA_pol_sigma_r3/r4-like"/>
</dbReference>
<evidence type="ECO:0000256" key="4">
    <source>
        <dbReference type="ARBA" id="ARBA00023125"/>
    </source>
</evidence>
<sequence>MGNPRMAGATGGATSPPGSATARDGLVAAFVTEHAASLFRTALLLTGDRHRAEDLVQDVLTMLLPKWHRVAEAERPVAYVRRSLANQFISANRRRDTQVLLLGEVPEVDPMPDHADAVASSVTLWPMLRELPPRQRAAVVLRYFHGWTDVEIAAALDCRRGTARSLISRGLEALRSTLTTDGSDAEPRTDPAVPLTDQEFGR</sequence>
<evidence type="ECO:0000259" key="8">
    <source>
        <dbReference type="Pfam" id="PF08281"/>
    </source>
</evidence>
<dbReference type="NCBIfam" id="TIGR02937">
    <property type="entry name" value="sigma70-ECF"/>
    <property type="match status" value="1"/>
</dbReference>
<dbReference type="InterPro" id="IPR014284">
    <property type="entry name" value="RNA_pol_sigma-70_dom"/>
</dbReference>
<evidence type="ECO:0000256" key="6">
    <source>
        <dbReference type="SAM" id="MobiDB-lite"/>
    </source>
</evidence>
<dbReference type="Pfam" id="PF04542">
    <property type="entry name" value="Sigma70_r2"/>
    <property type="match status" value="1"/>
</dbReference>
<proteinExistence type="inferred from homology"/>
<keyword evidence="4" id="KW-0238">DNA-binding</keyword>
<feature type="region of interest" description="Disordered" evidence="6">
    <location>
        <begin position="1"/>
        <end position="20"/>
    </location>
</feature>
<dbReference type="RefSeq" id="WP_353651176.1">
    <property type="nucleotide sequence ID" value="NZ_CP159218.1"/>
</dbReference>
<comment type="similarity">
    <text evidence="1">Belongs to the sigma-70 factor family. ECF subfamily.</text>
</comment>
<evidence type="ECO:0000313" key="9">
    <source>
        <dbReference type="EMBL" id="XCG65571.1"/>
    </source>
</evidence>
<accession>A0AAU8DW01</accession>
<feature type="region of interest" description="Disordered" evidence="6">
    <location>
        <begin position="178"/>
        <end position="202"/>
    </location>
</feature>
<dbReference type="EMBL" id="CP159218">
    <property type="protein sequence ID" value="XCG65571.1"/>
    <property type="molecule type" value="Genomic_DNA"/>
</dbReference>
<dbReference type="InterPro" id="IPR013249">
    <property type="entry name" value="RNA_pol_sigma70_r4_t2"/>
</dbReference>
<keyword evidence="5" id="KW-0804">Transcription</keyword>
<dbReference type="Pfam" id="PF08281">
    <property type="entry name" value="Sigma70_r4_2"/>
    <property type="match status" value="1"/>
</dbReference>
<protein>
    <submittedName>
        <fullName evidence="9">SigE family RNA polymerase sigma factor</fullName>
    </submittedName>
</protein>
<dbReference type="Gene3D" id="1.10.1740.10">
    <property type="match status" value="1"/>
</dbReference>
<keyword evidence="2" id="KW-0805">Transcription regulation</keyword>
<feature type="domain" description="RNA polymerase sigma-70 region 2" evidence="7">
    <location>
        <begin position="31"/>
        <end position="96"/>
    </location>
</feature>
<evidence type="ECO:0000256" key="2">
    <source>
        <dbReference type="ARBA" id="ARBA00023015"/>
    </source>
</evidence>
<evidence type="ECO:0000256" key="5">
    <source>
        <dbReference type="ARBA" id="ARBA00023163"/>
    </source>
</evidence>
<evidence type="ECO:0000256" key="1">
    <source>
        <dbReference type="ARBA" id="ARBA00010641"/>
    </source>
</evidence>
<dbReference type="InterPro" id="IPR036388">
    <property type="entry name" value="WH-like_DNA-bd_sf"/>
</dbReference>
<dbReference type="NCBIfam" id="TIGR02983">
    <property type="entry name" value="SigE-fam_strep"/>
    <property type="match status" value="1"/>
</dbReference>
<dbReference type="InterPro" id="IPR007627">
    <property type="entry name" value="RNA_pol_sigma70_r2"/>
</dbReference>
<gene>
    <name evidence="9" type="ORF">ABLG96_09990</name>
</gene>
<name>A0AAU8DW01_9ACTN</name>
<dbReference type="SUPFAM" id="SSF88946">
    <property type="entry name" value="Sigma2 domain of RNA polymerase sigma factors"/>
    <property type="match status" value="1"/>
</dbReference>
<dbReference type="InterPro" id="IPR014325">
    <property type="entry name" value="RNA_pol_sigma-E_actinobac"/>
</dbReference>
<dbReference type="PANTHER" id="PTHR43133">
    <property type="entry name" value="RNA POLYMERASE ECF-TYPE SIGMA FACTO"/>
    <property type="match status" value="1"/>
</dbReference>
<dbReference type="CDD" id="cd06171">
    <property type="entry name" value="Sigma70_r4"/>
    <property type="match status" value="1"/>
</dbReference>
<dbReference type="GO" id="GO:0016987">
    <property type="term" value="F:sigma factor activity"/>
    <property type="evidence" value="ECO:0007669"/>
    <property type="project" value="UniProtKB-KW"/>
</dbReference>
<reference evidence="9" key="1">
    <citation type="submission" date="2024-05" db="EMBL/GenBank/DDBJ databases">
        <authorList>
            <person name="Cai S.Y."/>
            <person name="Jin L.M."/>
            <person name="Li H.R."/>
        </authorList>
    </citation>
    <scope>NUCLEOTIDE SEQUENCE</scope>
    <source>
        <strain evidence="9">A5-74</strain>
    </source>
</reference>
<dbReference type="GO" id="GO:0003677">
    <property type="term" value="F:DNA binding"/>
    <property type="evidence" value="ECO:0007669"/>
    <property type="project" value="UniProtKB-KW"/>
</dbReference>
<dbReference type="GO" id="GO:0006352">
    <property type="term" value="P:DNA-templated transcription initiation"/>
    <property type="evidence" value="ECO:0007669"/>
    <property type="project" value="InterPro"/>
</dbReference>
<dbReference type="InterPro" id="IPR013325">
    <property type="entry name" value="RNA_pol_sigma_r2"/>
</dbReference>
<dbReference type="SUPFAM" id="SSF88659">
    <property type="entry name" value="Sigma3 and sigma4 domains of RNA polymerase sigma factors"/>
    <property type="match status" value="1"/>
</dbReference>
<evidence type="ECO:0000256" key="3">
    <source>
        <dbReference type="ARBA" id="ARBA00023082"/>
    </source>
</evidence>
<keyword evidence="3" id="KW-0731">Sigma factor</keyword>